<dbReference type="Proteomes" id="UP000333828">
    <property type="component" value="Unassembled WGS sequence"/>
</dbReference>
<comment type="subcellular location">
    <subcellularLocation>
        <location evidence="1">Periplasm</location>
    </subcellularLocation>
</comment>
<dbReference type="EMBL" id="CABPSI010000001">
    <property type="protein sequence ID" value="VVD67718.1"/>
    <property type="molecule type" value="Genomic_DNA"/>
</dbReference>
<dbReference type="PROSITE" id="PS51318">
    <property type="entry name" value="TAT"/>
    <property type="match status" value="1"/>
</dbReference>
<dbReference type="SUPFAM" id="SSF53850">
    <property type="entry name" value="Periplasmic binding protein-like II"/>
    <property type="match status" value="1"/>
</dbReference>
<feature type="domain" description="Solute-binding protein family 3/N-terminal" evidence="7">
    <location>
        <begin position="57"/>
        <end position="275"/>
    </location>
</feature>
<dbReference type="InterPro" id="IPR006311">
    <property type="entry name" value="TAT_signal"/>
</dbReference>
<evidence type="ECO:0000256" key="5">
    <source>
        <dbReference type="ARBA" id="ARBA00055538"/>
    </source>
</evidence>
<dbReference type="PANTHER" id="PTHR30024:SF42">
    <property type="entry name" value="ALIPHATIC SULFONATES-BINDING PROTEIN-RELATED"/>
    <property type="match status" value="1"/>
</dbReference>
<keyword evidence="4" id="KW-0732">Signal</keyword>
<keyword evidence="9" id="KW-1185">Reference proteome</keyword>
<evidence type="ECO:0000256" key="3">
    <source>
        <dbReference type="ARBA" id="ARBA00022448"/>
    </source>
</evidence>
<dbReference type="PANTHER" id="PTHR30024">
    <property type="entry name" value="ALIPHATIC SULFONATES-BINDING PROTEIN-RELATED"/>
    <property type="match status" value="1"/>
</dbReference>
<dbReference type="Pfam" id="PF09084">
    <property type="entry name" value="NMT1"/>
    <property type="match status" value="1"/>
</dbReference>
<comment type="function">
    <text evidence="5">Part of a binding-protein-dependent transport system for aliphatic sulfonates. Putative binding protein.</text>
</comment>
<dbReference type="InterPro" id="IPR010067">
    <property type="entry name" value="ABC_SsuA_sub-bd"/>
</dbReference>
<dbReference type="SMART" id="SM00062">
    <property type="entry name" value="PBPb"/>
    <property type="match status" value="1"/>
</dbReference>
<dbReference type="Gene3D" id="3.40.190.10">
    <property type="entry name" value="Periplasmic binding protein-like II"/>
    <property type="match status" value="2"/>
</dbReference>
<dbReference type="RefSeq" id="WP_254439392.1">
    <property type="nucleotide sequence ID" value="NZ_CABPSI010000001.1"/>
</dbReference>
<evidence type="ECO:0000256" key="2">
    <source>
        <dbReference type="ARBA" id="ARBA00010742"/>
    </source>
</evidence>
<dbReference type="GO" id="GO:0016020">
    <property type="term" value="C:membrane"/>
    <property type="evidence" value="ECO:0007669"/>
    <property type="project" value="InterPro"/>
</dbReference>
<dbReference type="FunFam" id="3.40.190.10:FF:000050">
    <property type="entry name" value="Sulfonate ABC transporter substrate-binding protein"/>
    <property type="match status" value="1"/>
</dbReference>
<dbReference type="InterPro" id="IPR001638">
    <property type="entry name" value="Solute-binding_3/MltF_N"/>
</dbReference>
<protein>
    <recommendedName>
        <fullName evidence="6">Putative aliphatic sulfonates-binding protein</fullName>
    </recommendedName>
</protein>
<dbReference type="GO" id="GO:0042597">
    <property type="term" value="C:periplasmic space"/>
    <property type="evidence" value="ECO:0007669"/>
    <property type="project" value="UniProtKB-SubCell"/>
</dbReference>
<accession>A0A5E4S0V6</accession>
<proteinExistence type="inferred from homology"/>
<evidence type="ECO:0000256" key="4">
    <source>
        <dbReference type="ARBA" id="ARBA00022729"/>
    </source>
</evidence>
<comment type="similarity">
    <text evidence="2">Belongs to the bacterial solute-binding protein SsuA/TauA family.</text>
</comment>
<evidence type="ECO:0000313" key="8">
    <source>
        <dbReference type="EMBL" id="VVD67718.1"/>
    </source>
</evidence>
<organism evidence="8 9">
    <name type="scientific">Pandoraea iniqua</name>
    <dbReference type="NCBI Taxonomy" id="2508288"/>
    <lineage>
        <taxon>Bacteria</taxon>
        <taxon>Pseudomonadati</taxon>
        <taxon>Pseudomonadota</taxon>
        <taxon>Betaproteobacteria</taxon>
        <taxon>Burkholderiales</taxon>
        <taxon>Burkholderiaceae</taxon>
        <taxon>Pandoraea</taxon>
    </lineage>
</organism>
<dbReference type="GO" id="GO:0042626">
    <property type="term" value="F:ATPase-coupled transmembrane transporter activity"/>
    <property type="evidence" value="ECO:0007669"/>
    <property type="project" value="InterPro"/>
</dbReference>
<evidence type="ECO:0000259" key="7">
    <source>
        <dbReference type="SMART" id="SM00062"/>
    </source>
</evidence>
<sequence>MSHSPDSARRRHFLQRTGGTLLAGGALSAMGTLGAAAGALGSLTQSGNARAANAPLTLRIGYQKSSTLIVLAKTRGTLAKALAPHNVTLTWHEFTSGLPLLEALNVGSIDFSADVADTVPVFAQAAGARIAYVARETPSPDAEAILVPQNSPIRSLADLKGKRVAVTKGAGVHYLLIAALQSVGLRFTDVQPAYLTPADARAAFASGNVDAWVTWDPFFASVEQQDKVRVLSTARGLAGYQRYYLATPAFARDHDAVLRAVYQTLRETGQWVRTNPREAAAQLAPVWGLDAAIVEAANRRRSYDLQPVVREAIAEQQRIADVFTQAGLLPKRIDAADATIWQAPA</sequence>
<evidence type="ECO:0000256" key="1">
    <source>
        <dbReference type="ARBA" id="ARBA00004418"/>
    </source>
</evidence>
<evidence type="ECO:0000313" key="9">
    <source>
        <dbReference type="Proteomes" id="UP000333828"/>
    </source>
</evidence>
<keyword evidence="3" id="KW-0813">Transport</keyword>
<evidence type="ECO:0000256" key="6">
    <source>
        <dbReference type="ARBA" id="ARBA00070228"/>
    </source>
</evidence>
<reference evidence="8 9" key="1">
    <citation type="submission" date="2019-08" db="EMBL/GenBank/DDBJ databases">
        <authorList>
            <person name="Peeters C."/>
        </authorList>
    </citation>
    <scope>NUCLEOTIDE SEQUENCE [LARGE SCALE GENOMIC DNA]</scope>
    <source>
        <strain evidence="8 9">LMG 31115</strain>
    </source>
</reference>
<dbReference type="NCBIfam" id="TIGR01728">
    <property type="entry name" value="SsuA_fam"/>
    <property type="match status" value="1"/>
</dbReference>
<name>A0A5E4S0V6_9BURK</name>
<gene>
    <name evidence="8" type="ORF">PIN31115_00432</name>
</gene>
<dbReference type="AlphaFoldDB" id="A0A5E4S0V6"/>
<dbReference type="InterPro" id="IPR015168">
    <property type="entry name" value="SsuA/THI5"/>
</dbReference>